<keyword evidence="1" id="KW-0732">Signal</keyword>
<gene>
    <name evidence="2" type="ORF">GGR28_002714</name>
</gene>
<evidence type="ECO:0000313" key="2">
    <source>
        <dbReference type="EMBL" id="MBB4080084.1"/>
    </source>
</evidence>
<dbReference type="InterPro" id="IPR011990">
    <property type="entry name" value="TPR-like_helical_dom_sf"/>
</dbReference>
<dbReference type="Gene3D" id="1.25.40.10">
    <property type="entry name" value="Tetratricopeptide repeat domain"/>
    <property type="match status" value="1"/>
</dbReference>
<feature type="signal peptide" evidence="1">
    <location>
        <begin position="1"/>
        <end position="19"/>
    </location>
</feature>
<dbReference type="EMBL" id="JACIFF010000007">
    <property type="protein sequence ID" value="MBB4080084.1"/>
    <property type="molecule type" value="Genomic_DNA"/>
</dbReference>
<dbReference type="RefSeq" id="WP_183496329.1">
    <property type="nucleotide sequence ID" value="NZ_JACIFF010000007.1"/>
</dbReference>
<dbReference type="AlphaFoldDB" id="A0A840E3D6"/>
<comment type="caution">
    <text evidence="2">The sequence shown here is derived from an EMBL/GenBank/DDBJ whole genome shotgun (WGS) entry which is preliminary data.</text>
</comment>
<name>A0A840E3D6_9BACT</name>
<keyword evidence="3" id="KW-1185">Reference proteome</keyword>
<evidence type="ECO:0000313" key="3">
    <source>
        <dbReference type="Proteomes" id="UP000576209"/>
    </source>
</evidence>
<proteinExistence type="predicted"/>
<reference evidence="2 3" key="1">
    <citation type="submission" date="2020-08" db="EMBL/GenBank/DDBJ databases">
        <title>Genomic Encyclopedia of Type Strains, Phase IV (KMG-IV): sequencing the most valuable type-strain genomes for metagenomic binning, comparative biology and taxonomic classification.</title>
        <authorList>
            <person name="Goeker M."/>
        </authorList>
    </citation>
    <scope>NUCLEOTIDE SEQUENCE [LARGE SCALE GENOMIC DNA]</scope>
    <source>
        <strain evidence="2 3">DSM 105137</strain>
    </source>
</reference>
<dbReference type="SUPFAM" id="SSF48452">
    <property type="entry name" value="TPR-like"/>
    <property type="match status" value="1"/>
</dbReference>
<dbReference type="Proteomes" id="UP000576209">
    <property type="component" value="Unassembled WGS sequence"/>
</dbReference>
<evidence type="ECO:0000256" key="1">
    <source>
        <dbReference type="SAM" id="SignalP"/>
    </source>
</evidence>
<sequence>MKRPALLLLLLTGCLLLGAEGSAVEKEAIARTIFERLVAARGDASKPAPYFAFTSSKRSGARCEGNQVILEEAAYDVCTSFGPDAEAALAGMLAHEIVHYYAGHTDGGTAIGLVGDAGAAQQETEADYLGGFLAYLAGFPVANVMPRVLEAVYTAYDLPDALAGYPTLSERMALSERTFRETQQLITVFDMANVLTALDRHAEAALYFDYLLQIFPSREMYNNAGLVYARAALPLFQPATLTYVYPLELDLRSRLSGQTRGPVVDSLTRSFYLQTAGEHFERARLLDHDYAPALLNLASVHALLSASLLAGNPDSLSREVAGDRRMEATLRAREADRLAIRHGQGVTAANARVMLGILASLNDERDAAERHFSGAAESSLAVVNLSVLRNGKPPAATSGSRSGDFVMEERIAGRSIADLRMEAGTPHQEIQVSRGSFPIRLAILPPPDEHTSLLRHSANDGAQTLVVAATQFGYDGTTALEIAAGADRSAIVAEYGSPAYSLLTVGGELLVYPESRLIFSLRDGVLTYWMVYSED</sequence>
<feature type="chain" id="PRO_5032691202" evidence="1">
    <location>
        <begin position="20"/>
        <end position="535"/>
    </location>
</feature>
<protein>
    <submittedName>
        <fullName evidence="2">Tetratricopeptide (TPR) repeat protein</fullName>
    </submittedName>
</protein>
<accession>A0A840E3D6</accession>
<organism evidence="2 3">
    <name type="scientific">Neolewinella aquimaris</name>
    <dbReference type="NCBI Taxonomy" id="1835722"/>
    <lineage>
        <taxon>Bacteria</taxon>
        <taxon>Pseudomonadati</taxon>
        <taxon>Bacteroidota</taxon>
        <taxon>Saprospiria</taxon>
        <taxon>Saprospirales</taxon>
        <taxon>Lewinellaceae</taxon>
        <taxon>Neolewinella</taxon>
    </lineage>
</organism>